<reference evidence="3" key="1">
    <citation type="submission" date="2020-05" db="EMBL/GenBank/DDBJ databases">
        <title>Mycena genomes resolve the evolution of fungal bioluminescence.</title>
        <authorList>
            <person name="Tsai I.J."/>
        </authorList>
    </citation>
    <scope>NUCLEOTIDE SEQUENCE</scope>
    <source>
        <strain evidence="3">110903Hualien_Pintung</strain>
    </source>
</reference>
<keyword evidence="2" id="KW-0812">Transmembrane</keyword>
<evidence type="ECO:0000256" key="1">
    <source>
        <dbReference type="SAM" id="MobiDB-lite"/>
    </source>
</evidence>
<name>A0A8H6TV02_MYCCL</name>
<dbReference type="AlphaFoldDB" id="A0A8H6TV02"/>
<feature type="compositionally biased region" description="Basic and acidic residues" evidence="1">
    <location>
        <begin position="131"/>
        <end position="143"/>
    </location>
</feature>
<feature type="compositionally biased region" description="Polar residues" evidence="1">
    <location>
        <begin position="112"/>
        <end position="124"/>
    </location>
</feature>
<accession>A0A8H6TV02</accession>
<gene>
    <name evidence="3" type="ORF">HMN09_00000800</name>
</gene>
<organism evidence="3 4">
    <name type="scientific">Mycena chlorophos</name>
    <name type="common">Agaric fungus</name>
    <name type="synonym">Agaricus chlorophos</name>
    <dbReference type="NCBI Taxonomy" id="658473"/>
    <lineage>
        <taxon>Eukaryota</taxon>
        <taxon>Fungi</taxon>
        <taxon>Dikarya</taxon>
        <taxon>Basidiomycota</taxon>
        <taxon>Agaricomycotina</taxon>
        <taxon>Agaricomycetes</taxon>
        <taxon>Agaricomycetidae</taxon>
        <taxon>Agaricales</taxon>
        <taxon>Marasmiineae</taxon>
        <taxon>Mycenaceae</taxon>
        <taxon>Mycena</taxon>
    </lineage>
</organism>
<sequence length="143" mass="15854">MSLFPASSDAGQLLEVLIIFGLILILYILFAFLLLLLSKLRERLQRARQLDAECSWHGDASEDSDSDAPKKLSAVIWESRLNPVASGASAQPEPEELPVDVRIWVQYPNHTATTPFRAHSSPSAFDTEPETSEKKPRTFDCGA</sequence>
<proteinExistence type="predicted"/>
<protein>
    <submittedName>
        <fullName evidence="3">Uncharacterized protein</fullName>
    </submittedName>
</protein>
<feature type="region of interest" description="Disordered" evidence="1">
    <location>
        <begin position="112"/>
        <end position="143"/>
    </location>
</feature>
<dbReference type="EMBL" id="JACAZE010000001">
    <property type="protein sequence ID" value="KAF7322240.1"/>
    <property type="molecule type" value="Genomic_DNA"/>
</dbReference>
<feature type="transmembrane region" description="Helical" evidence="2">
    <location>
        <begin position="12"/>
        <end position="37"/>
    </location>
</feature>
<keyword evidence="2" id="KW-0472">Membrane</keyword>
<keyword evidence="4" id="KW-1185">Reference proteome</keyword>
<evidence type="ECO:0000313" key="3">
    <source>
        <dbReference type="EMBL" id="KAF7322240.1"/>
    </source>
</evidence>
<comment type="caution">
    <text evidence="3">The sequence shown here is derived from an EMBL/GenBank/DDBJ whole genome shotgun (WGS) entry which is preliminary data.</text>
</comment>
<dbReference type="Proteomes" id="UP000613580">
    <property type="component" value="Unassembled WGS sequence"/>
</dbReference>
<keyword evidence="2" id="KW-1133">Transmembrane helix</keyword>
<evidence type="ECO:0000313" key="4">
    <source>
        <dbReference type="Proteomes" id="UP000613580"/>
    </source>
</evidence>
<evidence type="ECO:0000256" key="2">
    <source>
        <dbReference type="SAM" id="Phobius"/>
    </source>
</evidence>